<proteinExistence type="inferred from homology"/>
<feature type="active site" description="Proton donor/acceptor" evidence="9">
    <location>
        <position position="220"/>
    </location>
</feature>
<gene>
    <name evidence="12" type="ORF">J2S43_001980</name>
</gene>
<feature type="binding site" evidence="9">
    <location>
        <position position="133"/>
    </location>
    <ligand>
        <name>Zn(2+)</name>
        <dbReference type="ChEBI" id="CHEBI:29105"/>
        <note>catalytic</note>
    </ligand>
</feature>
<keyword evidence="5 9" id="KW-0862">Zinc</keyword>
<dbReference type="EC" id="3.4.13.22" evidence="9 10"/>
<evidence type="ECO:0000256" key="11">
    <source>
        <dbReference type="SAM" id="SignalP"/>
    </source>
</evidence>
<comment type="catalytic activity">
    <reaction evidence="1 9 10">
        <text>D-alanyl-D-alanine + H2O = 2 D-alanine</text>
        <dbReference type="Rhea" id="RHEA:20661"/>
        <dbReference type="ChEBI" id="CHEBI:15377"/>
        <dbReference type="ChEBI" id="CHEBI:57416"/>
        <dbReference type="ChEBI" id="CHEBI:57822"/>
        <dbReference type="EC" id="3.4.13.22"/>
    </reaction>
</comment>
<keyword evidence="2 9" id="KW-0645">Protease</keyword>
<keyword evidence="4 9" id="KW-0378">Hydrolase</keyword>
<evidence type="ECO:0000256" key="7">
    <source>
        <dbReference type="ARBA" id="ARBA00023049"/>
    </source>
</evidence>
<dbReference type="CDD" id="cd14817">
    <property type="entry name" value="D-Ala-D-Ala_dipeptidase_VanX"/>
    <property type="match status" value="1"/>
</dbReference>
<organism evidence="12 13">
    <name type="scientific">Catenuloplanes nepalensis</name>
    <dbReference type="NCBI Taxonomy" id="587533"/>
    <lineage>
        <taxon>Bacteria</taxon>
        <taxon>Bacillati</taxon>
        <taxon>Actinomycetota</taxon>
        <taxon>Actinomycetes</taxon>
        <taxon>Micromonosporales</taxon>
        <taxon>Micromonosporaceae</taxon>
        <taxon>Catenuloplanes</taxon>
    </lineage>
</organism>
<feature type="site" description="Transition state stabilizer" evidence="9">
    <location>
        <position position="88"/>
    </location>
</feature>
<feature type="binding site" evidence="9">
    <location>
        <position position="223"/>
    </location>
    <ligand>
        <name>Zn(2+)</name>
        <dbReference type="ChEBI" id="CHEBI:29105"/>
        <note>catalytic</note>
    </ligand>
</feature>
<evidence type="ECO:0000256" key="1">
    <source>
        <dbReference type="ARBA" id="ARBA00001362"/>
    </source>
</evidence>
<keyword evidence="7 9" id="KW-0482">Metalloprotease</keyword>
<comment type="cofactor">
    <cofactor evidence="9">
        <name>Zn(2+)</name>
        <dbReference type="ChEBI" id="CHEBI:29105"/>
    </cofactor>
    <text evidence="9">Binds 1 zinc ion per subunit.</text>
</comment>
<dbReference type="PANTHER" id="PTHR43126">
    <property type="entry name" value="D-ALANYL-D-ALANINE DIPEPTIDASE"/>
    <property type="match status" value="1"/>
</dbReference>
<evidence type="ECO:0000256" key="10">
    <source>
        <dbReference type="PIRNR" id="PIRNR026671"/>
    </source>
</evidence>
<evidence type="ECO:0000256" key="4">
    <source>
        <dbReference type="ARBA" id="ARBA00022801"/>
    </source>
</evidence>
<reference evidence="12 13" key="1">
    <citation type="submission" date="2023-07" db="EMBL/GenBank/DDBJ databases">
        <title>Sequencing the genomes of 1000 actinobacteria strains.</title>
        <authorList>
            <person name="Klenk H.-P."/>
        </authorList>
    </citation>
    <scope>NUCLEOTIDE SEQUENCE [LARGE SCALE GENOMIC DNA]</scope>
    <source>
        <strain evidence="12 13">DSM 44710</strain>
    </source>
</reference>
<feature type="signal peptide" evidence="11">
    <location>
        <begin position="1"/>
        <end position="20"/>
    </location>
</feature>
<evidence type="ECO:0000256" key="6">
    <source>
        <dbReference type="ARBA" id="ARBA00022997"/>
    </source>
</evidence>
<dbReference type="GO" id="GO:0160237">
    <property type="term" value="F:D-Ala-D-Ala dipeptidase activity"/>
    <property type="evidence" value="ECO:0007669"/>
    <property type="project" value="UniProtKB-EC"/>
</dbReference>
<dbReference type="PIRSF" id="PIRSF026671">
    <property type="entry name" value="AA_dipeptidase"/>
    <property type="match status" value="1"/>
</dbReference>
<keyword evidence="6 9" id="KW-0224">Dipeptidase</keyword>
<evidence type="ECO:0000313" key="13">
    <source>
        <dbReference type="Proteomes" id="UP001240984"/>
    </source>
</evidence>
<dbReference type="Pfam" id="PF01427">
    <property type="entry name" value="Peptidase_M15"/>
    <property type="match status" value="2"/>
</dbReference>
<comment type="function">
    <text evidence="9 10">Catalyzes hydrolysis of the D-alanyl-D-alanine dipeptide.</text>
</comment>
<comment type="caution">
    <text evidence="12">The sequence shown here is derived from an EMBL/GenBank/DDBJ whole genome shotgun (WGS) entry which is preliminary data.</text>
</comment>
<dbReference type="InterPro" id="IPR000755">
    <property type="entry name" value="A_A_dipeptidase"/>
</dbReference>
<evidence type="ECO:0000313" key="12">
    <source>
        <dbReference type="EMBL" id="MDP9793468.1"/>
    </source>
</evidence>
<keyword evidence="3 9" id="KW-0479">Metal-binding</keyword>
<dbReference type="SUPFAM" id="SSF55166">
    <property type="entry name" value="Hedgehog/DD-peptidase"/>
    <property type="match status" value="1"/>
</dbReference>
<dbReference type="EMBL" id="JAUSRA010000001">
    <property type="protein sequence ID" value="MDP9793468.1"/>
    <property type="molecule type" value="Genomic_DNA"/>
</dbReference>
<evidence type="ECO:0000256" key="8">
    <source>
        <dbReference type="ARBA" id="ARBA00023316"/>
    </source>
</evidence>
<feature type="chain" id="PRO_5047218008" description="D-alanyl-D-alanine dipeptidase" evidence="11">
    <location>
        <begin position="21"/>
        <end position="248"/>
    </location>
</feature>
<evidence type="ECO:0000256" key="9">
    <source>
        <dbReference type="HAMAP-Rule" id="MF_01924"/>
    </source>
</evidence>
<dbReference type="Proteomes" id="UP001240984">
    <property type="component" value="Unassembled WGS sequence"/>
</dbReference>
<accession>A0ABT9MPZ2</accession>
<evidence type="ECO:0000256" key="5">
    <source>
        <dbReference type="ARBA" id="ARBA00022833"/>
    </source>
</evidence>
<protein>
    <recommendedName>
        <fullName evidence="9 10">D-alanyl-D-alanine dipeptidase</fullName>
        <shortName evidence="9 10">D-Ala-D-Ala dipeptidase</shortName>
        <ecNumber evidence="9 10">3.4.13.22</ecNumber>
    </recommendedName>
</protein>
<feature type="binding site" evidence="9">
    <location>
        <position position="140"/>
    </location>
    <ligand>
        <name>Zn(2+)</name>
        <dbReference type="ChEBI" id="CHEBI:29105"/>
        <note>catalytic</note>
    </ligand>
</feature>
<dbReference type="InterPro" id="IPR009045">
    <property type="entry name" value="Zn_M74/Hedgehog-like"/>
</dbReference>
<dbReference type="HAMAP" id="MF_01924">
    <property type="entry name" value="A_A_dipeptidase"/>
    <property type="match status" value="1"/>
</dbReference>
<name>A0ABT9MPZ2_9ACTN</name>
<sequence>MLHLKALLAALPLVVAPAPARFVDLAAVDPTILHDIRYHSSHNFVGRPVRGYREPLCIVTKAAARALKAAQASLRPRGLSLKVYDCYRPRRAVADFAAWAADPADQRMKAEFYPRTAKETLFDAGYLARRSGHSRGSTVDVTIVRLPAAVQPVHRPGRPLGACTGVHRFKDNSVDMGTGYDCFDTLAHTLDPRIMGAPLANRLLLRDTMAAAGFSGYSKEWWHFTLTGEPYPDTFFDFPVAASSLRRS</sequence>
<comment type="similarity">
    <text evidence="9 10">Belongs to the peptidase M15D family.</text>
</comment>
<dbReference type="PANTHER" id="PTHR43126:SF1">
    <property type="entry name" value="D-ALANYL-D-ALANINE DIPEPTIDASE"/>
    <property type="match status" value="1"/>
</dbReference>
<evidence type="ECO:0000256" key="2">
    <source>
        <dbReference type="ARBA" id="ARBA00022670"/>
    </source>
</evidence>
<dbReference type="Gene3D" id="3.30.1380.10">
    <property type="match status" value="1"/>
</dbReference>
<keyword evidence="13" id="KW-1185">Reference proteome</keyword>
<keyword evidence="8 10" id="KW-0961">Cell wall biogenesis/degradation</keyword>
<evidence type="ECO:0000256" key="3">
    <source>
        <dbReference type="ARBA" id="ARBA00022723"/>
    </source>
</evidence>
<dbReference type="RefSeq" id="WP_306828515.1">
    <property type="nucleotide sequence ID" value="NZ_JAUSRA010000001.1"/>
</dbReference>
<keyword evidence="11" id="KW-0732">Signal</keyword>